<dbReference type="InterPro" id="IPR001173">
    <property type="entry name" value="Glyco_trans_2-like"/>
</dbReference>
<accession>A0A1H8TZN3</accession>
<protein>
    <submittedName>
        <fullName evidence="4">Glycosyl transferase family 2</fullName>
    </submittedName>
</protein>
<feature type="domain" description="Glycosyltransferase 2-like" evidence="3">
    <location>
        <begin position="8"/>
        <end position="124"/>
    </location>
</feature>
<evidence type="ECO:0000313" key="4">
    <source>
        <dbReference type="EMBL" id="SEO96470.1"/>
    </source>
</evidence>
<dbReference type="OrthoDB" id="1666828at2"/>
<reference evidence="5" key="1">
    <citation type="submission" date="2016-10" db="EMBL/GenBank/DDBJ databases">
        <authorList>
            <person name="Varghese N."/>
        </authorList>
    </citation>
    <scope>NUCLEOTIDE SEQUENCE [LARGE SCALE GENOMIC DNA]</scope>
    <source>
        <strain evidence="5">DSM 21843</strain>
    </source>
</reference>
<evidence type="ECO:0000256" key="1">
    <source>
        <dbReference type="ARBA" id="ARBA00022676"/>
    </source>
</evidence>
<dbReference type="Gene3D" id="3.90.550.10">
    <property type="entry name" value="Spore Coat Polysaccharide Biosynthesis Protein SpsA, Chain A"/>
    <property type="match status" value="1"/>
</dbReference>
<dbReference type="SUPFAM" id="SSF53448">
    <property type="entry name" value="Nucleotide-diphospho-sugar transferases"/>
    <property type="match status" value="1"/>
</dbReference>
<dbReference type="CDD" id="cd00761">
    <property type="entry name" value="Glyco_tranf_GTA_type"/>
    <property type="match status" value="1"/>
</dbReference>
<keyword evidence="5" id="KW-1185">Reference proteome</keyword>
<dbReference type="InterPro" id="IPR029044">
    <property type="entry name" value="Nucleotide-diphossugar_trans"/>
</dbReference>
<dbReference type="Pfam" id="PF00535">
    <property type="entry name" value="Glycos_transf_2"/>
    <property type="match status" value="1"/>
</dbReference>
<evidence type="ECO:0000256" key="2">
    <source>
        <dbReference type="ARBA" id="ARBA00022679"/>
    </source>
</evidence>
<gene>
    <name evidence="4" type="ORF">SAMN02910314_01755</name>
</gene>
<dbReference type="RefSeq" id="WP_066660456.1">
    <property type="nucleotide sequence ID" value="NZ_CP011402.1"/>
</dbReference>
<evidence type="ECO:0000313" key="5">
    <source>
        <dbReference type="Proteomes" id="UP000182975"/>
    </source>
</evidence>
<sequence length="323" mass="36076">MVENVLISILIPVYNAERYLERCLDSVLAQTYGSFEIVAIDDGSSDGSPAILDAYAQREPKRVRVEHRANAGAAEARNRAIELARGEYVAFLDNDDWLDPDFLEQLASHVGEGADIVFGGYRRPHADGSVASEIVPHPGEEWAPFAVLAAWAKLYRREFLLANDLSFLSANIYEDLYFSIPAIYAAQRTEVVPYCGYNWFMNPESVSNTSQRTSEGLEFDRAMSALVDRVGVDASGRQDALFVHAMVRLGVFSLFLTRDGDGPELAAERTVLLRAWLDAHVPTWRSDLYARMGRPRGDSRGARIATWLFVCHPRLFAAALRLK</sequence>
<dbReference type="PANTHER" id="PTHR22916:SF51">
    <property type="entry name" value="GLYCOSYLTRANSFERASE EPSH-RELATED"/>
    <property type="match status" value="1"/>
</dbReference>
<keyword evidence="2 4" id="KW-0808">Transferase</keyword>
<proteinExistence type="predicted"/>
<keyword evidence="1" id="KW-0328">Glycosyltransferase</keyword>
<dbReference type="Proteomes" id="UP000182975">
    <property type="component" value="Unassembled WGS sequence"/>
</dbReference>
<dbReference type="PANTHER" id="PTHR22916">
    <property type="entry name" value="GLYCOSYLTRANSFERASE"/>
    <property type="match status" value="1"/>
</dbReference>
<dbReference type="AlphaFoldDB" id="A0A1H8TZN3"/>
<evidence type="ECO:0000259" key="3">
    <source>
        <dbReference type="Pfam" id="PF00535"/>
    </source>
</evidence>
<dbReference type="EMBL" id="FOEC01000014">
    <property type="protein sequence ID" value="SEO96470.1"/>
    <property type="molecule type" value="Genomic_DNA"/>
</dbReference>
<dbReference type="GO" id="GO:0016757">
    <property type="term" value="F:glycosyltransferase activity"/>
    <property type="evidence" value="ECO:0007669"/>
    <property type="project" value="UniProtKB-KW"/>
</dbReference>
<name>A0A1H8TZN3_9ACTN</name>
<organism evidence="4 5">
    <name type="scientific">Denitrobacterium detoxificans</name>
    <dbReference type="NCBI Taxonomy" id="79604"/>
    <lineage>
        <taxon>Bacteria</taxon>
        <taxon>Bacillati</taxon>
        <taxon>Actinomycetota</taxon>
        <taxon>Coriobacteriia</taxon>
        <taxon>Eggerthellales</taxon>
        <taxon>Eggerthellaceae</taxon>
        <taxon>Denitrobacterium</taxon>
    </lineage>
</organism>